<dbReference type="InterPro" id="IPR002470">
    <property type="entry name" value="Peptidase_S9A"/>
</dbReference>
<reference evidence="8 10" key="2">
    <citation type="submission" date="2016-08" db="EMBL/GenBank/DDBJ databases">
        <authorList>
            <person name="Varghese N."/>
            <person name="Submissions Spin"/>
        </authorList>
    </citation>
    <scope>NUCLEOTIDE SEQUENCE [LARGE SCALE GENOMIC DNA]</scope>
    <source>
        <strain evidence="8 10">HL-109</strain>
    </source>
</reference>
<evidence type="ECO:0000259" key="5">
    <source>
        <dbReference type="Pfam" id="PF00326"/>
    </source>
</evidence>
<dbReference type="SUPFAM" id="SSF50993">
    <property type="entry name" value="Peptidase/esterase 'gauge' domain"/>
    <property type="match status" value="1"/>
</dbReference>
<sequence>MSIKLAKAKPPVTERREQVTHAHGIALSDDYAWLRAENWRDVLDDPATLPAPIRAHLEAENAHTEAVTAPLATLRETLRAEMRGRIKEDDSSVPAPHGPFAYYRRFREGGEHPLFCRTPRDGGEETLLLDGDALADGHAYFAFGGVDHSPDHRLIAWSSDTEGSESYTIRIRDAQTGIDHDDTVTEAAGDLVWARNGKSFFYVERDDNHRPVRVKHHVLGTPESADALVYEEPEPGWFVSLDETRSGRFAVIGIADHETSEARLIDLEAPDAPPRLVAARETGMLYDVEHHLERKRLVITTNAGGAEDFCIVTAPLATPERAHWRDLVPHRKGVMITSALPFARHLARLEREDANPRIVIREWESGKEHIIAFDEEAFSLSMQPGFEYDTEILRFGYSSLTTPAQVWDYDMASRERTLRKTQDVPSGHDPDDYVTRRILAQAPDGAQVPISLIHRRDARDTGPAPCLLYGYGAYGIAMPASFRTSILSLVDRGFVYAIAHIRGGTEKGWHWYESGKREHKPNTFTDFLACAQTLADEGFTRRGAIVAHGGSAGGMLMGAVANMDPGMFAGILADVPFVDVLNTMLDAELPLTPPEWPEWGNPIESREAFDLIRSYSPYDAITAQPYPPILALAGLSDPRVTYWEPAKWVARLRATMTSGGPILLRTNMDAGHGGVSGRFRQLEETALVYAFALACTGHAS</sequence>
<evidence type="ECO:0000313" key="7">
    <source>
        <dbReference type="EMBL" id="KPQ12298.1"/>
    </source>
</evidence>
<evidence type="ECO:0000259" key="6">
    <source>
        <dbReference type="Pfam" id="PF02897"/>
    </source>
</evidence>
<evidence type="ECO:0000313" key="8">
    <source>
        <dbReference type="EMBL" id="SCC81201.1"/>
    </source>
</evidence>
<proteinExistence type="inferred from homology"/>
<reference evidence="7 9" key="1">
    <citation type="submission" date="2015-09" db="EMBL/GenBank/DDBJ databases">
        <title>Identification and resolution of microdiversity through metagenomic sequencing of parallel consortia.</title>
        <authorList>
            <person name="Nelson W.C."/>
            <person name="Romine M.F."/>
            <person name="Lindemann S.R."/>
        </authorList>
    </citation>
    <scope>NUCLEOTIDE SEQUENCE [LARGE SCALE GENOMIC DNA]</scope>
    <source>
        <strain evidence="7">HL-109</strain>
    </source>
</reference>
<keyword evidence="3 7" id="KW-0378">Hydrolase</keyword>
<dbReference type="PANTHER" id="PTHR11757">
    <property type="entry name" value="PROTEASE FAMILY S9A OLIGOPEPTIDASE"/>
    <property type="match status" value="1"/>
</dbReference>
<dbReference type="GO" id="GO:0006508">
    <property type="term" value="P:proteolysis"/>
    <property type="evidence" value="ECO:0007669"/>
    <property type="project" value="UniProtKB-KW"/>
</dbReference>
<dbReference type="PANTHER" id="PTHR11757:SF19">
    <property type="entry name" value="PROLYL ENDOPEPTIDASE-LIKE"/>
    <property type="match status" value="1"/>
</dbReference>
<dbReference type="EC" id="3.4.21.83" evidence="7"/>
<evidence type="ECO:0000256" key="4">
    <source>
        <dbReference type="ARBA" id="ARBA00022825"/>
    </source>
</evidence>
<comment type="caution">
    <text evidence="7">The sequence shown here is derived from an EMBL/GenBank/DDBJ whole genome shotgun (WGS) entry which is preliminary data.</text>
</comment>
<dbReference type="OrthoDB" id="9801421at2"/>
<evidence type="ECO:0000256" key="2">
    <source>
        <dbReference type="ARBA" id="ARBA00022670"/>
    </source>
</evidence>
<comment type="similarity">
    <text evidence="1">Belongs to the peptidase S9A family.</text>
</comment>
<dbReference type="Pfam" id="PF02897">
    <property type="entry name" value="Peptidase_S9_N"/>
    <property type="match status" value="1"/>
</dbReference>
<feature type="domain" description="Peptidase S9A N-terminal" evidence="6">
    <location>
        <begin position="11"/>
        <end position="421"/>
    </location>
</feature>
<dbReference type="Proteomes" id="UP000050497">
    <property type="component" value="Unassembled WGS sequence"/>
</dbReference>
<keyword evidence="10" id="KW-1185">Reference proteome</keyword>
<dbReference type="Gene3D" id="3.40.50.1820">
    <property type="entry name" value="alpha/beta hydrolase"/>
    <property type="match status" value="1"/>
</dbReference>
<accession>A0A0N8KEU3</accession>
<organism evidence="7 9">
    <name type="scientific">Saliniramus fredricksonii</name>
    <dbReference type="NCBI Taxonomy" id="1653334"/>
    <lineage>
        <taxon>Bacteria</taxon>
        <taxon>Pseudomonadati</taxon>
        <taxon>Pseudomonadota</taxon>
        <taxon>Alphaproteobacteria</taxon>
        <taxon>Hyphomicrobiales</taxon>
        <taxon>Salinarimonadaceae</taxon>
        <taxon>Saliniramus</taxon>
    </lineage>
</organism>
<keyword evidence="4" id="KW-0720">Serine protease</keyword>
<dbReference type="PRINTS" id="PR00862">
    <property type="entry name" value="PROLIGOPTASE"/>
</dbReference>
<evidence type="ECO:0000313" key="9">
    <source>
        <dbReference type="Proteomes" id="UP000050497"/>
    </source>
</evidence>
<protein>
    <submittedName>
        <fullName evidence="7">Oligopeptidase B</fullName>
        <ecNumber evidence="7">3.4.21.83</ecNumber>
    </submittedName>
</protein>
<dbReference type="PATRIC" id="fig|1653334.4.peg.847"/>
<dbReference type="InterPro" id="IPR023302">
    <property type="entry name" value="Pept_S9A_N"/>
</dbReference>
<dbReference type="InterPro" id="IPR051543">
    <property type="entry name" value="Serine_Peptidase_S9A"/>
</dbReference>
<gene>
    <name evidence="7" type="primary">ptrB</name>
    <name evidence="8" type="ORF">GA0071312_2136</name>
    <name evidence="7" type="ORF">HLUCCO17_01695</name>
</gene>
<evidence type="ECO:0000256" key="3">
    <source>
        <dbReference type="ARBA" id="ARBA00022801"/>
    </source>
</evidence>
<keyword evidence="2" id="KW-0645">Protease</keyword>
<dbReference type="EMBL" id="LJSX01000002">
    <property type="protein sequence ID" value="KPQ12298.1"/>
    <property type="molecule type" value="Genomic_DNA"/>
</dbReference>
<dbReference type="EMBL" id="FMBM01000002">
    <property type="protein sequence ID" value="SCC81201.1"/>
    <property type="molecule type" value="Genomic_DNA"/>
</dbReference>
<dbReference type="InterPro" id="IPR029058">
    <property type="entry name" value="AB_hydrolase_fold"/>
</dbReference>
<dbReference type="RefSeq" id="WP_083204500.1">
    <property type="nucleotide sequence ID" value="NZ_FMBM01000002.1"/>
</dbReference>
<dbReference type="Pfam" id="PF00326">
    <property type="entry name" value="Peptidase_S9"/>
    <property type="match status" value="1"/>
</dbReference>
<dbReference type="Proteomes" id="UP000182800">
    <property type="component" value="Unassembled WGS sequence"/>
</dbReference>
<dbReference type="SUPFAM" id="SSF53474">
    <property type="entry name" value="alpha/beta-Hydrolases"/>
    <property type="match status" value="1"/>
</dbReference>
<dbReference type="STRING" id="1653334.GA0071312_2136"/>
<name>A0A0N8KEU3_9HYPH</name>
<evidence type="ECO:0000313" key="10">
    <source>
        <dbReference type="Proteomes" id="UP000182800"/>
    </source>
</evidence>
<evidence type="ECO:0000256" key="1">
    <source>
        <dbReference type="ARBA" id="ARBA00005228"/>
    </source>
</evidence>
<dbReference type="GO" id="GO:0004252">
    <property type="term" value="F:serine-type endopeptidase activity"/>
    <property type="evidence" value="ECO:0007669"/>
    <property type="project" value="UniProtKB-EC"/>
</dbReference>
<dbReference type="Gene3D" id="2.130.10.120">
    <property type="entry name" value="Prolyl oligopeptidase, N-terminal domain"/>
    <property type="match status" value="1"/>
</dbReference>
<dbReference type="InterPro" id="IPR001375">
    <property type="entry name" value="Peptidase_S9_cat"/>
</dbReference>
<feature type="domain" description="Peptidase S9 prolyl oligopeptidase catalytic" evidence="5">
    <location>
        <begin position="481"/>
        <end position="697"/>
    </location>
</feature>
<dbReference type="AlphaFoldDB" id="A0A0N8KEU3"/>